<feature type="signal peptide" evidence="2">
    <location>
        <begin position="1"/>
        <end position="19"/>
    </location>
</feature>
<comment type="caution">
    <text evidence="4">The sequence shown here is derived from an EMBL/GenBank/DDBJ whole genome shotgun (WGS) entry which is preliminary data.</text>
</comment>
<dbReference type="InterPro" id="IPR026444">
    <property type="entry name" value="Secre_tail"/>
</dbReference>
<gene>
    <name evidence="4" type="ORF">F3059_05070</name>
</gene>
<accession>A0A6N6M7V2</accession>
<dbReference type="Pfam" id="PF18962">
    <property type="entry name" value="Por_Secre_tail"/>
    <property type="match status" value="1"/>
</dbReference>
<feature type="domain" description="Secretion system C-terminal sorting" evidence="3">
    <location>
        <begin position="461"/>
        <end position="528"/>
    </location>
</feature>
<proteinExistence type="predicted"/>
<dbReference type="RefSeq" id="WP_151167047.1">
    <property type="nucleotide sequence ID" value="NZ_WACR01000004.1"/>
</dbReference>
<dbReference type="SUPFAM" id="SSF69304">
    <property type="entry name" value="Tricorn protease N-terminal domain"/>
    <property type="match status" value="1"/>
</dbReference>
<name>A0A6N6M7V2_9FLAO</name>
<evidence type="ECO:0000313" key="5">
    <source>
        <dbReference type="Proteomes" id="UP000435357"/>
    </source>
</evidence>
<organism evidence="4 5">
    <name type="scientific">Salibacter halophilus</name>
    <dbReference type="NCBI Taxonomy" id="1803916"/>
    <lineage>
        <taxon>Bacteria</taxon>
        <taxon>Pseudomonadati</taxon>
        <taxon>Bacteroidota</taxon>
        <taxon>Flavobacteriia</taxon>
        <taxon>Flavobacteriales</taxon>
        <taxon>Salibacteraceae</taxon>
        <taxon>Salibacter</taxon>
    </lineage>
</organism>
<evidence type="ECO:0000313" key="4">
    <source>
        <dbReference type="EMBL" id="KAB1064728.1"/>
    </source>
</evidence>
<dbReference type="Proteomes" id="UP000435357">
    <property type="component" value="Unassembled WGS sequence"/>
</dbReference>
<dbReference type="AlphaFoldDB" id="A0A6N6M7V2"/>
<reference evidence="4 5" key="1">
    <citation type="submission" date="2019-09" db="EMBL/GenBank/DDBJ databases">
        <title>Genomes of Cryomorphaceae.</title>
        <authorList>
            <person name="Bowman J.P."/>
        </authorList>
    </citation>
    <scope>NUCLEOTIDE SEQUENCE [LARGE SCALE GENOMIC DNA]</scope>
    <source>
        <strain evidence="4 5">KCTC 52047</strain>
    </source>
</reference>
<evidence type="ECO:0000256" key="1">
    <source>
        <dbReference type="ARBA" id="ARBA00022729"/>
    </source>
</evidence>
<dbReference type="EMBL" id="WACR01000004">
    <property type="protein sequence ID" value="KAB1064728.1"/>
    <property type="molecule type" value="Genomic_DNA"/>
</dbReference>
<keyword evidence="1 2" id="KW-0732">Signal</keyword>
<feature type="chain" id="PRO_5026742084" evidence="2">
    <location>
        <begin position="20"/>
        <end position="531"/>
    </location>
</feature>
<dbReference type="NCBIfam" id="TIGR04183">
    <property type="entry name" value="Por_Secre_tail"/>
    <property type="match status" value="1"/>
</dbReference>
<dbReference type="OrthoDB" id="1489153at2"/>
<evidence type="ECO:0000256" key="2">
    <source>
        <dbReference type="SAM" id="SignalP"/>
    </source>
</evidence>
<evidence type="ECO:0000259" key="3">
    <source>
        <dbReference type="Pfam" id="PF18962"/>
    </source>
</evidence>
<protein>
    <submittedName>
        <fullName evidence="4">T9SS type A sorting domain-containing protein</fullName>
    </submittedName>
</protein>
<keyword evidence="5" id="KW-1185">Reference proteome</keyword>
<sequence>MKKASIQLLLLLQVFSAVAQIRVTDIDTAGSSAPAYLRAIGNQLFFSANSASLGIEPYVLDTAGNVQLIGDIRPSGNSRAFGFTKLNSVVCFLASPSNGNTELYRYNSGTLHKVNAFGAQNTYRTNDDEQLTNYNNQLVFAYDDNSVTFGEELFKYDGFSSSIVGIQNINTGFFGSFPSDFIEMNNVLYFSALTQSNGLEIWSYNGGTASRRTDIVPGSANGLPSTSGILTPRFKLFQNELYFAGNTGTNGLVALHRYNGSGAAQLIPINNKKFKQLHSFYEVNNKLVFTGLDSNFHQQLYTYDGVNPVVAVSDTTIGQAIKFKDRLLFIRTDSINGYELWEYDGITRPELVSDINPGAASSISRSSFMKKKRYAVLDGLFYFTADNGFDGPELYAYDGTSTPWLVSDVNPGSEGSNPSDFEVFNNKLYFAADDGIHGAEIWKLNPIQVSVEEQTAVQFKMYPNPAQNIIQIDSYQEIDKLEIVDIMGRSFLQIENPGRKVDISHVKNGSYYLSVYSKGRRKGSKLLIINK</sequence>